<keyword evidence="5 11" id="KW-0863">Zinc-finger</keyword>
<dbReference type="SUPFAM" id="SSF57667">
    <property type="entry name" value="beta-beta-alpha zinc fingers"/>
    <property type="match status" value="3"/>
</dbReference>
<feature type="domain" description="C2H2-type" evidence="12">
    <location>
        <begin position="125"/>
        <end position="152"/>
    </location>
</feature>
<evidence type="ECO:0000256" key="7">
    <source>
        <dbReference type="ARBA" id="ARBA00023015"/>
    </source>
</evidence>
<evidence type="ECO:0000256" key="10">
    <source>
        <dbReference type="ARBA" id="ARBA00023242"/>
    </source>
</evidence>
<reference evidence="13" key="1">
    <citation type="submission" date="2025-08" db="UniProtKB">
        <authorList>
            <consortium name="Ensembl"/>
        </authorList>
    </citation>
    <scope>IDENTIFICATION</scope>
</reference>
<evidence type="ECO:0000256" key="2">
    <source>
        <dbReference type="ARBA" id="ARBA00006991"/>
    </source>
</evidence>
<evidence type="ECO:0000256" key="6">
    <source>
        <dbReference type="ARBA" id="ARBA00022833"/>
    </source>
</evidence>
<organism evidence="13 14">
    <name type="scientific">Dicentrarchus labrax</name>
    <name type="common">European seabass</name>
    <name type="synonym">Morone labrax</name>
    <dbReference type="NCBI Taxonomy" id="13489"/>
    <lineage>
        <taxon>Eukaryota</taxon>
        <taxon>Metazoa</taxon>
        <taxon>Chordata</taxon>
        <taxon>Craniata</taxon>
        <taxon>Vertebrata</taxon>
        <taxon>Euteleostomi</taxon>
        <taxon>Actinopterygii</taxon>
        <taxon>Neopterygii</taxon>
        <taxon>Teleostei</taxon>
        <taxon>Neoteleostei</taxon>
        <taxon>Acanthomorphata</taxon>
        <taxon>Eupercaria</taxon>
        <taxon>Moronidae</taxon>
        <taxon>Dicentrarchus</taxon>
    </lineage>
</organism>
<dbReference type="FunFam" id="3.30.160.60:FF:001235">
    <property type="entry name" value="Si:ch211-119o8.6"/>
    <property type="match status" value="1"/>
</dbReference>
<dbReference type="GO" id="GO:0005634">
    <property type="term" value="C:nucleus"/>
    <property type="evidence" value="ECO:0007669"/>
    <property type="project" value="UniProtKB-SubCell"/>
</dbReference>
<keyword evidence="9" id="KW-0804">Transcription</keyword>
<dbReference type="AlphaFoldDB" id="A0A8P4KLE4"/>
<dbReference type="PROSITE" id="PS00028">
    <property type="entry name" value="ZINC_FINGER_C2H2_1"/>
    <property type="match status" value="3"/>
</dbReference>
<dbReference type="Ensembl" id="ENSDLAT00005008263.2">
    <property type="protein sequence ID" value="ENSDLAP00005073970.1"/>
    <property type="gene ID" value="ENSDLAG00005003956.2"/>
</dbReference>
<dbReference type="FunFam" id="3.30.160.60:FF:000275">
    <property type="entry name" value="zinc finger protein 90 homolog"/>
    <property type="match status" value="1"/>
</dbReference>
<keyword evidence="14" id="KW-1185">Reference proteome</keyword>
<evidence type="ECO:0000256" key="4">
    <source>
        <dbReference type="ARBA" id="ARBA00022737"/>
    </source>
</evidence>
<sequence>MMKLTVIIISVMVERNLSVALNVVNALVRSHICRFVHFVLNLFRYSICKKHFSQRKSFDDMKTQGGGKPFSIVCGKCLISKCQLQEQKRKHTGEKPFSCPVYDKSFHREAHLERHMITHKLGKPFSCSVCRKSFVCKSTLQGHNTFHTREKPFCCCMCDKSFFRKAHLQRHMKTHTGEKPFSCSVCNKGFVGKISLQRHMRTHTGAAGGEVACSTITDKKQVRDAS</sequence>
<keyword evidence="6" id="KW-0862">Zinc</keyword>
<evidence type="ECO:0000256" key="1">
    <source>
        <dbReference type="ARBA" id="ARBA00004123"/>
    </source>
</evidence>
<proteinExistence type="inferred from homology"/>
<keyword evidence="4" id="KW-0677">Repeat</keyword>
<name>A0A8P4KLE4_DICLA</name>
<dbReference type="SMART" id="SM00355">
    <property type="entry name" value="ZnF_C2H2"/>
    <property type="match status" value="4"/>
</dbReference>
<accession>A0A8P4KLE4</accession>
<dbReference type="GO" id="GO:0000981">
    <property type="term" value="F:DNA-binding transcription factor activity, RNA polymerase II-specific"/>
    <property type="evidence" value="ECO:0007669"/>
    <property type="project" value="TreeGrafter"/>
</dbReference>
<evidence type="ECO:0000256" key="5">
    <source>
        <dbReference type="ARBA" id="ARBA00022771"/>
    </source>
</evidence>
<dbReference type="GO" id="GO:0003677">
    <property type="term" value="F:DNA binding"/>
    <property type="evidence" value="ECO:0007669"/>
    <property type="project" value="UniProtKB-KW"/>
</dbReference>
<dbReference type="Pfam" id="PF12874">
    <property type="entry name" value="zf-met"/>
    <property type="match status" value="1"/>
</dbReference>
<dbReference type="Proteomes" id="UP000694389">
    <property type="component" value="Unassembled WGS sequence"/>
</dbReference>
<dbReference type="InterPro" id="IPR013087">
    <property type="entry name" value="Znf_C2H2_type"/>
</dbReference>
<dbReference type="PANTHER" id="PTHR24394:SF48">
    <property type="entry name" value="ZINC FINGER PROTEIN 771"/>
    <property type="match status" value="1"/>
</dbReference>
<feature type="domain" description="C2H2-type" evidence="12">
    <location>
        <begin position="181"/>
        <end position="208"/>
    </location>
</feature>
<dbReference type="FunFam" id="3.30.160.60:FF:000446">
    <property type="entry name" value="Zinc finger protein"/>
    <property type="match status" value="1"/>
</dbReference>
<comment type="similarity">
    <text evidence="2">Belongs to the krueppel C2H2-type zinc-finger protein family.</text>
</comment>
<evidence type="ECO:0000313" key="14">
    <source>
        <dbReference type="Proteomes" id="UP000694389"/>
    </source>
</evidence>
<dbReference type="InterPro" id="IPR036236">
    <property type="entry name" value="Znf_C2H2_sf"/>
</dbReference>
<dbReference type="PANTHER" id="PTHR24394">
    <property type="entry name" value="ZINC FINGER PROTEIN"/>
    <property type="match status" value="1"/>
</dbReference>
<dbReference type="PROSITE" id="PS50157">
    <property type="entry name" value="ZINC_FINGER_C2H2_2"/>
    <property type="match status" value="5"/>
</dbReference>
<dbReference type="Pfam" id="PF00096">
    <property type="entry name" value="zf-C2H2"/>
    <property type="match status" value="1"/>
</dbReference>
<keyword evidence="10" id="KW-0539">Nucleus</keyword>
<dbReference type="Pfam" id="PF13894">
    <property type="entry name" value="zf-C2H2_4"/>
    <property type="match status" value="1"/>
</dbReference>
<evidence type="ECO:0000256" key="11">
    <source>
        <dbReference type="PROSITE-ProRule" id="PRU00042"/>
    </source>
</evidence>
<reference evidence="13" key="2">
    <citation type="submission" date="2025-09" db="UniProtKB">
        <authorList>
            <consortium name="Ensembl"/>
        </authorList>
    </citation>
    <scope>IDENTIFICATION</scope>
</reference>
<evidence type="ECO:0000259" key="12">
    <source>
        <dbReference type="PROSITE" id="PS50157"/>
    </source>
</evidence>
<evidence type="ECO:0000313" key="13">
    <source>
        <dbReference type="Ensembl" id="ENSDLAP00005073970.1"/>
    </source>
</evidence>
<evidence type="ECO:0000256" key="9">
    <source>
        <dbReference type="ARBA" id="ARBA00023163"/>
    </source>
</evidence>
<protein>
    <recommendedName>
        <fullName evidence="12">C2H2-type domain-containing protein</fullName>
    </recommendedName>
</protein>
<dbReference type="FunFam" id="3.30.160.60:FF:000065">
    <property type="entry name" value="B-cell CLL/lymphoma 6, member B"/>
    <property type="match status" value="1"/>
</dbReference>
<evidence type="ECO:0000256" key="3">
    <source>
        <dbReference type="ARBA" id="ARBA00022723"/>
    </source>
</evidence>
<dbReference type="GeneTree" id="ENSGT01150000286958"/>
<keyword evidence="8" id="KW-0238">DNA-binding</keyword>
<evidence type="ECO:0000256" key="8">
    <source>
        <dbReference type="ARBA" id="ARBA00023125"/>
    </source>
</evidence>
<feature type="domain" description="C2H2-type" evidence="12">
    <location>
        <begin position="153"/>
        <end position="180"/>
    </location>
</feature>
<dbReference type="Gene3D" id="3.30.160.60">
    <property type="entry name" value="Classic Zinc Finger"/>
    <property type="match status" value="5"/>
</dbReference>
<feature type="domain" description="C2H2-type" evidence="12">
    <location>
        <begin position="97"/>
        <end position="124"/>
    </location>
</feature>
<keyword evidence="7" id="KW-0805">Transcription regulation</keyword>
<keyword evidence="3" id="KW-0479">Metal-binding</keyword>
<comment type="subcellular location">
    <subcellularLocation>
        <location evidence="1">Nucleus</location>
    </subcellularLocation>
</comment>
<dbReference type="GO" id="GO:0008270">
    <property type="term" value="F:zinc ion binding"/>
    <property type="evidence" value="ECO:0007669"/>
    <property type="project" value="UniProtKB-KW"/>
</dbReference>
<feature type="domain" description="C2H2-type" evidence="12">
    <location>
        <begin position="74"/>
        <end position="96"/>
    </location>
</feature>